<dbReference type="SMART" id="SM00343">
    <property type="entry name" value="ZnF_C2HC"/>
    <property type="match status" value="2"/>
</dbReference>
<feature type="region of interest" description="Disordered" evidence="1">
    <location>
        <begin position="447"/>
        <end position="554"/>
    </location>
</feature>
<reference evidence="3 4" key="1">
    <citation type="journal article" date="2018" name="Cell">
        <title>The Chara Genome: Secondary Complexity and Implications for Plant Terrestrialization.</title>
        <authorList>
            <person name="Nishiyama T."/>
            <person name="Sakayama H."/>
            <person name="Vries J.D."/>
            <person name="Buschmann H."/>
            <person name="Saint-Marcoux D."/>
            <person name="Ullrich K.K."/>
            <person name="Haas F.B."/>
            <person name="Vanderstraeten L."/>
            <person name="Becker D."/>
            <person name="Lang D."/>
            <person name="Vosolsobe S."/>
            <person name="Rombauts S."/>
            <person name="Wilhelmsson P.K.I."/>
            <person name="Janitza P."/>
            <person name="Kern R."/>
            <person name="Heyl A."/>
            <person name="Rumpler F."/>
            <person name="Villalobos L.I.A.C."/>
            <person name="Clay J.M."/>
            <person name="Skokan R."/>
            <person name="Toyoda A."/>
            <person name="Suzuki Y."/>
            <person name="Kagoshima H."/>
            <person name="Schijlen E."/>
            <person name="Tajeshwar N."/>
            <person name="Catarino B."/>
            <person name="Hetherington A.J."/>
            <person name="Saltykova A."/>
            <person name="Bonnot C."/>
            <person name="Breuninger H."/>
            <person name="Symeonidi A."/>
            <person name="Radhakrishnan G.V."/>
            <person name="Van Nieuwerburgh F."/>
            <person name="Deforce D."/>
            <person name="Chang C."/>
            <person name="Karol K.G."/>
            <person name="Hedrich R."/>
            <person name="Ulvskov P."/>
            <person name="Glockner G."/>
            <person name="Delwiche C.F."/>
            <person name="Petrasek J."/>
            <person name="Van de Peer Y."/>
            <person name="Friml J."/>
            <person name="Beilby M."/>
            <person name="Dolan L."/>
            <person name="Kohara Y."/>
            <person name="Sugano S."/>
            <person name="Fujiyama A."/>
            <person name="Delaux P.-M."/>
            <person name="Quint M."/>
            <person name="TheiBen G."/>
            <person name="Hagemann M."/>
            <person name="Harholt J."/>
            <person name="Dunand C."/>
            <person name="Zachgo S."/>
            <person name="Langdale J."/>
            <person name="Maumus F."/>
            <person name="Straeten D.V.D."/>
            <person name="Gould S.B."/>
            <person name="Rensing S.A."/>
        </authorList>
    </citation>
    <scope>NUCLEOTIDE SEQUENCE [LARGE SCALE GENOMIC DNA]</scope>
    <source>
        <strain evidence="3 4">S276</strain>
    </source>
</reference>
<dbReference type="GO" id="GO:0003676">
    <property type="term" value="F:nucleic acid binding"/>
    <property type="evidence" value="ECO:0007669"/>
    <property type="project" value="InterPro"/>
</dbReference>
<dbReference type="GO" id="GO:0004190">
    <property type="term" value="F:aspartic-type endopeptidase activity"/>
    <property type="evidence" value="ECO:0007669"/>
    <property type="project" value="InterPro"/>
</dbReference>
<dbReference type="EMBL" id="BFEA01000141">
    <property type="protein sequence ID" value="GBG71131.1"/>
    <property type="molecule type" value="Genomic_DNA"/>
</dbReference>
<feature type="domain" description="CCHC-type" evidence="2">
    <location>
        <begin position="285"/>
        <end position="301"/>
    </location>
</feature>
<feature type="region of interest" description="Disordered" evidence="1">
    <location>
        <begin position="852"/>
        <end position="892"/>
    </location>
</feature>
<comment type="caution">
    <text evidence="3">The sequence shown here is derived from an EMBL/GenBank/DDBJ whole genome shotgun (WGS) entry which is preliminary data.</text>
</comment>
<feature type="compositionally biased region" description="Gly residues" evidence="1">
    <location>
        <begin position="219"/>
        <end position="250"/>
    </location>
</feature>
<dbReference type="AlphaFoldDB" id="A0A388KM54"/>
<dbReference type="InterPro" id="IPR036875">
    <property type="entry name" value="Znf_CCHC_sf"/>
</dbReference>
<dbReference type="Proteomes" id="UP000265515">
    <property type="component" value="Unassembled WGS sequence"/>
</dbReference>
<sequence length="1129" mass="125603">MKYVLHGHHQEVQKVVDDANGDWARFREGMQRKYRLGDGLLTTTDLEAMNKDDFTTIGAFVQEFKKRARKVHGMLEEAQCAIFLGLLNASEASELTSHGGGSAKLTWATIDKGVEDGSLDQVEQHQVRLQRKKRKEGDATTCGTPGVKKIVTDVLAKLDAVIQRKVVTTVQGKTKEAVVEEATRRMGGRGVGTPTPLKGATLNPRHHHRHLHKVSQGSVAGGGNQGQGNQGNGGRGGGRGRGRNGGGRGGQWDNQGYQGQGSQGSQGNQGSQGGGRTRFDWRTAICQHCDKQGHTIRFCNTRRENERVELIYSNIDGDIYDQFGEYIDRKVPGGVRAEAQRRVAARQAPPARFRLWQEREDPPIGVEEVGSDEEVTQRLRAGVIREESIVIESEDESEEKKVEPAAVLLGKMEDLLDKVGRYQRKLVGFCEEVKEWRVNLPKVFLYDSGPESMPGRPGVAIVGSGPRSGMMTRPPTPQGRLGQAARTRGQAKASASQESPRKKPDPGKRKETVEVEDDDEDEEEDDRLRQEEDQRAEQRARKRESREEAKAVLRDVPPKKKKYAVRLEEGFDVERVIDGLLEGHNDLMTLKEILASAPRLRNELKGSMSRRLVSNVHLSVILPKEMEWSEPGTKMDWKCVACGMVDLVVRGSKCAAMVDTGAEMNIIRVADAIRSDFAKTAMPRGGRGTRPPRRPLGASGGYKRHGSYHRESTPVYDDGDIELFLDEFWGYADHMGWTMTQAIGRLRGVGRFAEPIAQIRREARTRSEGLTAPDKSEVETSQKEDEYLDRRIRSLSKTSFDRYMMLEADLRGKEMRETSHGVHLEVVEVEVRELKALVASLAAIIRDLRQPLRGGMDGAESSRQGEQRQPGGGVPEQPPAAEPQQGAPMGRVILEPEEAKAKREAEREAEREAFEFRTPTELAILPTVTAGPTMPPSVEKGLPAANGEPIKGSKEGSMDVLLEAVHTMQEGASLCSHPRIEEPPESEMGVAMEDVIEGMPQRLDTPEYRPEEIGLRLGTRTQELEAGSEEPMDLPQSYELSREASEAPSSSWSQRRKERPKKSFDSTCFFCKKREHRALQCPKFLKDLAEGKVSESGGRMYDRQGRIVERSSDGGRAQLYRQNQEEMSE</sequence>
<organism evidence="3 4">
    <name type="scientific">Chara braunii</name>
    <name type="common">Braun's stonewort</name>
    <dbReference type="NCBI Taxonomy" id="69332"/>
    <lineage>
        <taxon>Eukaryota</taxon>
        <taxon>Viridiplantae</taxon>
        <taxon>Streptophyta</taxon>
        <taxon>Charophyceae</taxon>
        <taxon>Charales</taxon>
        <taxon>Characeae</taxon>
        <taxon>Chara</taxon>
    </lineage>
</organism>
<name>A0A388KM54_CHABU</name>
<protein>
    <recommendedName>
        <fullName evidence="2">CCHC-type domain-containing protein</fullName>
    </recommendedName>
</protein>
<feature type="region of interest" description="Disordered" evidence="1">
    <location>
        <begin position="763"/>
        <end position="786"/>
    </location>
</feature>
<feature type="compositionally biased region" description="Basic and acidic residues" evidence="1">
    <location>
        <begin position="774"/>
        <end position="786"/>
    </location>
</feature>
<dbReference type="GO" id="GO:0008270">
    <property type="term" value="F:zinc ion binding"/>
    <property type="evidence" value="ECO:0007669"/>
    <property type="project" value="InterPro"/>
</dbReference>
<proteinExistence type="predicted"/>
<gene>
    <name evidence="3" type="ORF">CBR_g8432</name>
</gene>
<feature type="region of interest" description="Disordered" evidence="1">
    <location>
        <begin position="1022"/>
        <end position="1058"/>
    </location>
</feature>
<feature type="region of interest" description="Disordered" evidence="1">
    <location>
        <begin position="680"/>
        <end position="709"/>
    </location>
</feature>
<dbReference type="PROSITE" id="PS00141">
    <property type="entry name" value="ASP_PROTEASE"/>
    <property type="match status" value="1"/>
</dbReference>
<evidence type="ECO:0000259" key="2">
    <source>
        <dbReference type="SMART" id="SM00343"/>
    </source>
</evidence>
<feature type="domain" description="CCHC-type" evidence="2">
    <location>
        <begin position="1067"/>
        <end position="1083"/>
    </location>
</feature>
<feature type="compositionally biased region" description="Basic and acidic residues" evidence="1">
    <location>
        <begin position="499"/>
        <end position="513"/>
    </location>
</feature>
<feature type="compositionally biased region" description="Basic residues" evidence="1">
    <location>
        <begin position="204"/>
        <end position="213"/>
    </location>
</feature>
<accession>A0A388KM54</accession>
<evidence type="ECO:0000313" key="3">
    <source>
        <dbReference type="EMBL" id="GBG71131.1"/>
    </source>
</evidence>
<feature type="compositionally biased region" description="Acidic residues" evidence="1">
    <location>
        <begin position="514"/>
        <end position="525"/>
    </location>
</feature>
<evidence type="ECO:0000256" key="1">
    <source>
        <dbReference type="SAM" id="MobiDB-lite"/>
    </source>
</evidence>
<keyword evidence="4" id="KW-1185">Reference proteome</keyword>
<feature type="region of interest" description="Disordered" evidence="1">
    <location>
        <begin position="182"/>
        <end position="276"/>
    </location>
</feature>
<dbReference type="GO" id="GO:0006508">
    <property type="term" value="P:proteolysis"/>
    <property type="evidence" value="ECO:0007669"/>
    <property type="project" value="InterPro"/>
</dbReference>
<dbReference type="InterPro" id="IPR001878">
    <property type="entry name" value="Znf_CCHC"/>
</dbReference>
<feature type="compositionally biased region" description="Basic and acidic residues" evidence="1">
    <location>
        <begin position="526"/>
        <end position="554"/>
    </location>
</feature>
<evidence type="ECO:0000313" key="4">
    <source>
        <dbReference type="Proteomes" id="UP000265515"/>
    </source>
</evidence>
<dbReference type="Gramene" id="GBG71131">
    <property type="protein sequence ID" value="GBG71131"/>
    <property type="gene ID" value="CBR_g8432"/>
</dbReference>
<feature type="region of interest" description="Disordered" evidence="1">
    <location>
        <begin position="1106"/>
        <end position="1129"/>
    </location>
</feature>
<dbReference type="InterPro" id="IPR001969">
    <property type="entry name" value="Aspartic_peptidase_AS"/>
</dbReference>
<dbReference type="SUPFAM" id="SSF57756">
    <property type="entry name" value="Retrovirus zinc finger-like domains"/>
    <property type="match status" value="1"/>
</dbReference>